<reference evidence="3" key="1">
    <citation type="submission" date="2021-01" db="UniProtKB">
        <authorList>
            <consortium name="EnsemblMetazoa"/>
        </authorList>
    </citation>
    <scope>IDENTIFICATION</scope>
</reference>
<dbReference type="RefSeq" id="XP_022660040.1">
    <property type="nucleotide sequence ID" value="XM_022804305.1"/>
</dbReference>
<dbReference type="InterPro" id="IPR011993">
    <property type="entry name" value="PH-like_dom_sf"/>
</dbReference>
<dbReference type="OrthoDB" id="43122at2759"/>
<sequence>MMNLEFRKSLRRKKTSAAPPPSVERDVNAEINLKGWLYRLEGSPLKHWKKRWCVLTQYALFVYRDEDEQKLLASLLLPGYSVRVCMSQDRVSHKNAFVAEHETLKSYYFAADSNAAMCQWRNSMAQSATIQVSAQEHNHATRSLPHAIYDCNNRQYMDMNTLTCVTRSPIYANAPPKPKRVSPLTNRPHSADFLNYPEELRDKTYTSCSQRQTRPHTSMRFFDPEYEASNNYGPTFRQSTTRNTLLPVAPLRPKSSPAEPAFFSVPFVNTPCNFEVSHALPAAQKVSMYSNFSSPNICIENSHDLHAHPQCHPESMACSSASKGLLRLTTLGRNVSHSRSPPTSASALPLPTVTNKDTLLDPCSSVRARSLHNMANFQNHLDCYDSSQNEARSFAHPMISLNKETMGGASSGSHDAFDSGHDSCLSSLSNVKLCPQSDSLTLSTPTTHNIIDEHAQQHAFAVDNKRFLAPNNNPQDTLKKLPSGRTLSTTSYISTNNAEEIQPSKLEVYRQVPQPSFSTKSADEFLASSRQNQRVNDIMGDHRNFSLQSASSRELQSLQSLTDSQYSTVPPESSLPSLESNSSDFHTPSPVQHFTNIPPHQLRRHNQHHRTSEPRAGPPKYSEACLRSEYVYQVHKISAKQDESSQDTRFPVKLRTMRSPLQSSCQREQYSPVSPRMLVSRKLLYDQINYAHPKALSETNKPEDAYSYGREDLLKASQLFYNSGMNRPVMVMDSQNSVTLDLSFQSSSHNSVFEHDPSVDRHEQYKTAEQPRPILAQVDSANYAILKQEIEGSKVVARSAAVLRSASPSFAHDREPPLYSESVSSSASRDSRGSQSSVVRTAIMTELDKFDDIQSPNKRLSSTDQATKTLEKAVSHQGIVSEKLAFFESKKSPELSRPKSTLSNGSGSSIATTRPIPDLIDELRELGSRSCNRISTNSYICSASSEDILRTITNSKHQRNLSLLEGPAPDVVPAQTPPYYYSDLSLSAKSSIALDHHPVKIKKQATSASQISHLASKDFNKQSKPLKLDGSHKLSELHSQKLLPLLQKADELNGVRAGTYVFYSTESSTSRAQSLSCENLLKKQLVEVPEVTQSATCLLESEPFYENIGFGCKGSAVHGSEPQSSTTKVPFLVVSPAGMQKTVSVDEHQLSWSSHSLLGLPANTKIEQDNQSCCLPQDTPTNRRRTQEWSDSRRDKKCYRNLVTTRNRRCDEDLEELNALGPPDVIQSALNSSGDAGEHDNEIFEQIINSISYPSKIDIPERYVSESDSDVDFSAVERLARYHKADIIRRRLAGHSRDHASRLTMNQVIAKQAKHISKIVATHH</sequence>
<organism evidence="3 4">
    <name type="scientific">Varroa destructor</name>
    <name type="common">Honeybee mite</name>
    <dbReference type="NCBI Taxonomy" id="109461"/>
    <lineage>
        <taxon>Eukaryota</taxon>
        <taxon>Metazoa</taxon>
        <taxon>Ecdysozoa</taxon>
        <taxon>Arthropoda</taxon>
        <taxon>Chelicerata</taxon>
        <taxon>Arachnida</taxon>
        <taxon>Acari</taxon>
        <taxon>Parasitiformes</taxon>
        <taxon>Mesostigmata</taxon>
        <taxon>Gamasina</taxon>
        <taxon>Dermanyssoidea</taxon>
        <taxon>Varroidae</taxon>
        <taxon>Varroa</taxon>
    </lineage>
</organism>
<evidence type="ECO:0000259" key="2">
    <source>
        <dbReference type="PROSITE" id="PS50003"/>
    </source>
</evidence>
<dbReference type="InterPro" id="IPR001849">
    <property type="entry name" value="PH_domain"/>
</dbReference>
<name>A0A7M7K1I8_VARDE</name>
<proteinExistence type="predicted"/>
<feature type="region of interest" description="Disordered" evidence="1">
    <location>
        <begin position="1171"/>
        <end position="1191"/>
    </location>
</feature>
<accession>A0A7M7K1I8</accession>
<dbReference type="SMART" id="SM00233">
    <property type="entry name" value="PH"/>
    <property type="match status" value="1"/>
</dbReference>
<dbReference type="InParanoid" id="A0A7M7K1I8"/>
<dbReference type="Proteomes" id="UP000594260">
    <property type="component" value="Unplaced"/>
</dbReference>
<feature type="region of interest" description="Disordered" evidence="1">
    <location>
        <begin position="808"/>
        <end position="838"/>
    </location>
</feature>
<dbReference type="EnsemblMetazoa" id="XM_022804305">
    <property type="protein sequence ID" value="XP_022660040"/>
    <property type="gene ID" value="LOC111249866"/>
</dbReference>
<feature type="region of interest" description="Disordered" evidence="1">
    <location>
        <begin position="556"/>
        <end position="597"/>
    </location>
</feature>
<dbReference type="PANTHER" id="PTHR12752">
    <property type="entry name" value="PHOSPHOINOSITOL 3-PHOSPHATE-BINDING PROTEIN"/>
    <property type="match status" value="1"/>
</dbReference>
<feature type="compositionally biased region" description="Polar residues" evidence="1">
    <location>
        <begin position="898"/>
        <end position="910"/>
    </location>
</feature>
<dbReference type="GeneID" id="111249866"/>
<dbReference type="SUPFAM" id="SSF50729">
    <property type="entry name" value="PH domain-like"/>
    <property type="match status" value="1"/>
</dbReference>
<protein>
    <recommendedName>
        <fullName evidence="2">PH domain-containing protein</fullName>
    </recommendedName>
</protein>
<feature type="compositionally biased region" description="Low complexity" evidence="1">
    <location>
        <begin position="820"/>
        <end position="838"/>
    </location>
</feature>
<feature type="compositionally biased region" description="Polar residues" evidence="1">
    <location>
        <begin position="556"/>
        <end position="568"/>
    </location>
</feature>
<feature type="compositionally biased region" description="Polar residues" evidence="1">
    <location>
        <begin position="584"/>
        <end position="595"/>
    </location>
</feature>
<evidence type="ECO:0000256" key="1">
    <source>
        <dbReference type="SAM" id="MobiDB-lite"/>
    </source>
</evidence>
<evidence type="ECO:0000313" key="4">
    <source>
        <dbReference type="Proteomes" id="UP000594260"/>
    </source>
</evidence>
<dbReference type="KEGG" id="vde:111249866"/>
<dbReference type="CDD" id="cd13248">
    <property type="entry name" value="PH_PEPP1_2_3"/>
    <property type="match status" value="1"/>
</dbReference>
<feature type="region of interest" description="Disordered" evidence="1">
    <location>
        <begin position="891"/>
        <end position="910"/>
    </location>
</feature>
<dbReference type="PANTHER" id="PTHR12752:SF9">
    <property type="entry name" value="KRAMER, ISOFORM I"/>
    <property type="match status" value="1"/>
</dbReference>
<dbReference type="Pfam" id="PF00169">
    <property type="entry name" value="PH"/>
    <property type="match status" value="1"/>
</dbReference>
<feature type="region of interest" description="Disordered" evidence="1">
    <location>
        <begin position="1"/>
        <end position="23"/>
    </location>
</feature>
<feature type="compositionally biased region" description="Low complexity" evidence="1">
    <location>
        <begin position="570"/>
        <end position="583"/>
    </location>
</feature>
<evidence type="ECO:0000313" key="3">
    <source>
        <dbReference type="EnsemblMetazoa" id="XP_022660040"/>
    </source>
</evidence>
<feature type="compositionally biased region" description="Polar residues" evidence="1">
    <location>
        <begin position="1171"/>
        <end position="1180"/>
    </location>
</feature>
<feature type="domain" description="PH" evidence="2">
    <location>
        <begin position="30"/>
        <end position="129"/>
    </location>
</feature>
<dbReference type="InterPro" id="IPR040392">
    <property type="entry name" value="PKHA4-7_PH"/>
</dbReference>
<keyword evidence="4" id="KW-1185">Reference proteome</keyword>
<dbReference type="Gene3D" id="2.30.29.30">
    <property type="entry name" value="Pleckstrin-homology domain (PH domain)/Phosphotyrosine-binding domain (PTB)"/>
    <property type="match status" value="1"/>
</dbReference>
<dbReference type="PROSITE" id="PS50003">
    <property type="entry name" value="PH_DOMAIN"/>
    <property type="match status" value="1"/>
</dbReference>